<dbReference type="PANTHER" id="PTHR11571:SF107">
    <property type="entry name" value="GLUTATHIONE S-TRANSFERASE A1"/>
    <property type="match status" value="1"/>
</dbReference>
<evidence type="ECO:0000313" key="6">
    <source>
        <dbReference type="Proteomes" id="UP000694428"/>
    </source>
</evidence>
<dbReference type="InterPro" id="IPR004046">
    <property type="entry name" value="GST_C"/>
</dbReference>
<sequence>VPGNIPLHAIAGRKMAAEGQSDTMASAMDVRMKQRIDMYVEGLADLFELIMHHEFKPPNEMEKDLANIMDKATNRYFPVFEKALKDHGQDYLVGNKLSWADIHLLEAILMTEELKSDILSAFPLLQAFKGRMSSVPAIKKFLQPGSQRKPPLDEKSIANVRKIFNI</sequence>
<reference evidence="5" key="2">
    <citation type="submission" date="2025-09" db="UniProtKB">
        <authorList>
            <consortium name="Ensembl"/>
        </authorList>
    </citation>
    <scope>IDENTIFICATION</scope>
</reference>
<evidence type="ECO:0000259" key="4">
    <source>
        <dbReference type="PROSITE" id="PS50405"/>
    </source>
</evidence>
<dbReference type="CDD" id="cd03208">
    <property type="entry name" value="GST_C_Alpha"/>
    <property type="match status" value="1"/>
</dbReference>
<dbReference type="PROSITE" id="PS50405">
    <property type="entry name" value="GST_CTER"/>
    <property type="match status" value="1"/>
</dbReference>
<feature type="domain" description="GST C-terminal" evidence="4">
    <location>
        <begin position="29"/>
        <end position="152"/>
    </location>
</feature>
<accession>A0A8C9FU94</accession>
<evidence type="ECO:0000313" key="5">
    <source>
        <dbReference type="Ensembl" id="ENSPSTP00000020462.1"/>
    </source>
</evidence>
<dbReference type="InterPro" id="IPR050213">
    <property type="entry name" value="GST_superfamily"/>
</dbReference>
<dbReference type="GO" id="GO:0006749">
    <property type="term" value="P:glutathione metabolic process"/>
    <property type="evidence" value="ECO:0007669"/>
    <property type="project" value="TreeGrafter"/>
</dbReference>
<dbReference type="InterPro" id="IPR010987">
    <property type="entry name" value="Glutathione-S-Trfase_C-like"/>
</dbReference>
<dbReference type="FunFam" id="1.20.1050.10:FF:000005">
    <property type="entry name" value="Glutathione S-transferase A1"/>
    <property type="match status" value="1"/>
</dbReference>
<dbReference type="Proteomes" id="UP000694428">
    <property type="component" value="Unplaced"/>
</dbReference>
<organism evidence="5 6">
    <name type="scientific">Pavo cristatus</name>
    <name type="common">Indian peafowl</name>
    <name type="synonym">Blue peafowl</name>
    <dbReference type="NCBI Taxonomy" id="9049"/>
    <lineage>
        <taxon>Eukaryota</taxon>
        <taxon>Metazoa</taxon>
        <taxon>Chordata</taxon>
        <taxon>Craniata</taxon>
        <taxon>Vertebrata</taxon>
        <taxon>Euteleostomi</taxon>
        <taxon>Archelosauria</taxon>
        <taxon>Archosauria</taxon>
        <taxon>Dinosauria</taxon>
        <taxon>Saurischia</taxon>
        <taxon>Theropoda</taxon>
        <taxon>Coelurosauria</taxon>
        <taxon>Aves</taxon>
        <taxon>Neognathae</taxon>
        <taxon>Galloanserae</taxon>
        <taxon>Galliformes</taxon>
        <taxon>Phasianidae</taxon>
        <taxon>Phasianinae</taxon>
        <taxon>Pavo</taxon>
    </lineage>
</organism>
<dbReference type="AlphaFoldDB" id="A0A8C9FU94"/>
<evidence type="ECO:0000256" key="1">
    <source>
        <dbReference type="ARBA" id="ARBA00011055"/>
    </source>
</evidence>
<dbReference type="Ensembl" id="ENSPSTT00000021463.1">
    <property type="protein sequence ID" value="ENSPSTP00000020462.1"/>
    <property type="gene ID" value="ENSPSTG00000014849.1"/>
</dbReference>
<reference evidence="5" key="1">
    <citation type="submission" date="2025-08" db="UniProtKB">
        <authorList>
            <consortium name="Ensembl"/>
        </authorList>
    </citation>
    <scope>IDENTIFICATION</scope>
</reference>
<proteinExistence type="inferred from homology"/>
<keyword evidence="6" id="KW-1185">Reference proteome</keyword>
<comment type="similarity">
    <text evidence="1">Belongs to the GST superfamily. Alpha family.</text>
</comment>
<dbReference type="Pfam" id="PF14497">
    <property type="entry name" value="GST_C_3"/>
    <property type="match status" value="1"/>
</dbReference>
<dbReference type="EC" id="2.5.1.18" evidence="2"/>
<name>A0A8C9FU94_PAVCR</name>
<dbReference type="PRINTS" id="PR01266">
    <property type="entry name" value="GSTRNSFRASEA"/>
</dbReference>
<protein>
    <recommendedName>
        <fullName evidence="2">glutathione transferase</fullName>
        <ecNumber evidence="2">2.5.1.18</ecNumber>
    </recommendedName>
</protein>
<dbReference type="GO" id="GO:0004364">
    <property type="term" value="F:glutathione transferase activity"/>
    <property type="evidence" value="ECO:0007669"/>
    <property type="project" value="UniProtKB-EC"/>
</dbReference>
<keyword evidence="3" id="KW-0808">Transferase</keyword>
<dbReference type="PANTHER" id="PTHR11571">
    <property type="entry name" value="GLUTATHIONE S-TRANSFERASE"/>
    <property type="match status" value="1"/>
</dbReference>
<evidence type="ECO:0000256" key="3">
    <source>
        <dbReference type="ARBA" id="ARBA00022679"/>
    </source>
</evidence>
<dbReference type="GO" id="GO:0006805">
    <property type="term" value="P:xenobiotic metabolic process"/>
    <property type="evidence" value="ECO:0007669"/>
    <property type="project" value="TreeGrafter"/>
</dbReference>
<evidence type="ECO:0000256" key="2">
    <source>
        <dbReference type="ARBA" id="ARBA00012452"/>
    </source>
</evidence>
<dbReference type="InterPro" id="IPR003080">
    <property type="entry name" value="GST_alpha"/>
</dbReference>
<dbReference type="SUPFAM" id="SSF47616">
    <property type="entry name" value="GST C-terminal domain-like"/>
    <property type="match status" value="1"/>
</dbReference>
<dbReference type="InterPro" id="IPR036282">
    <property type="entry name" value="Glutathione-S-Trfase_C_sf"/>
</dbReference>
<dbReference type="Gene3D" id="1.20.1050.10">
    <property type="match status" value="1"/>
</dbReference>